<dbReference type="RefSeq" id="WP_018593623.1">
    <property type="nucleotide sequence ID" value="NZ_AP031416.1"/>
</dbReference>
<dbReference type="Pfam" id="PF01966">
    <property type="entry name" value="HD"/>
    <property type="match status" value="1"/>
</dbReference>
<dbReference type="SUPFAM" id="SSF52540">
    <property type="entry name" value="P-loop containing nucleoside triphosphate hydrolases"/>
    <property type="match status" value="1"/>
</dbReference>
<evidence type="ECO:0000259" key="6">
    <source>
        <dbReference type="PROSITE" id="PS51643"/>
    </source>
</evidence>
<dbReference type="GO" id="GO:0005524">
    <property type="term" value="F:ATP binding"/>
    <property type="evidence" value="ECO:0007669"/>
    <property type="project" value="InterPro"/>
</dbReference>
<evidence type="ECO:0000256" key="1">
    <source>
        <dbReference type="ARBA" id="ARBA00006847"/>
    </source>
</evidence>
<dbReference type="Gene3D" id="3.40.50.300">
    <property type="entry name" value="P-loop containing nucleotide triphosphate hydrolases"/>
    <property type="match status" value="2"/>
</dbReference>
<dbReference type="Pfam" id="PF00270">
    <property type="entry name" value="DEAD"/>
    <property type="match status" value="1"/>
</dbReference>
<reference evidence="7 8" key="1">
    <citation type="submission" date="2019-04" db="EMBL/GenBank/DDBJ databases">
        <authorList>
            <person name="Schori C."/>
            <person name="Ahrens C."/>
        </authorList>
    </citation>
    <scope>NUCLEOTIDE SEQUENCE [LARGE SCALE GENOMIC DNA]</scope>
    <source>
        <strain evidence="7 8">DSM 2950</strain>
    </source>
</reference>
<evidence type="ECO:0000256" key="5">
    <source>
        <dbReference type="ARBA" id="ARBA00023118"/>
    </source>
</evidence>
<proteinExistence type="inferred from homology"/>
<dbReference type="NCBIfam" id="TIGR01596">
    <property type="entry name" value="cas3_HD"/>
    <property type="match status" value="1"/>
</dbReference>
<keyword evidence="5" id="KW-0051">Antiviral defense</keyword>
<dbReference type="Proteomes" id="UP000515789">
    <property type="component" value="Chromosome"/>
</dbReference>
<evidence type="ECO:0000313" key="7">
    <source>
        <dbReference type="EMBL" id="QMW79748.1"/>
    </source>
</evidence>
<keyword evidence="7" id="KW-0255">Endonuclease</keyword>
<dbReference type="GO" id="GO:0016787">
    <property type="term" value="F:hydrolase activity"/>
    <property type="evidence" value="ECO:0007669"/>
    <property type="project" value="UniProtKB-KW"/>
</dbReference>
<dbReference type="PROSITE" id="PS51643">
    <property type="entry name" value="HD_CAS3"/>
    <property type="match status" value="1"/>
</dbReference>
<comment type="similarity">
    <text evidence="1">In the N-terminal section; belongs to the CRISPR-associated nuclease Cas3-HD family.</text>
</comment>
<sequence length="755" mass="86896">MEKLAHSAAYCGREQTYENHTEGVTKLIKDMLKDIQPYVPKVLYTRLERVLLAGEFHDVGKLDKEDQQVLRENKRKTALPIPHQIAGAKYLYEEYRDIYAAALVFGHHTPGLPDLNGDTKELFCYYPQNCTMKKEELINHIEAHLQEYLEIHRQIRGEIGLNVQREVPTAMEMRIMLSCLVDADWSDTAGETKEDIFPRWEERQASLDRYIKEKEAECAEDLSNEERNRRRHEMYYACREKTDIDNSLLNGDAAVGTGKTTAFLAHLLRGAKMQRLRHIFIILPYTNILEQVEKVLDEAVVLPGESAENVIAVLHHRAEYSSAELKMLADTWNPPIILTTAVQFFETLASNKPGRLRKLHQLPGSGIFLDEFHASVPVTCIPIVWQWLTELSNVWGCKIILSSGTMIRFWDNINIKKVYKGSRASCYNIQKPEELLPFSLRKSLEEQEKNRIYLGISKEEFAENHFNELDSLLEFVLSKRGPRILMMDTRKASALAAYRLKMKGHKVYHLSNVFKPEDSARILKDVEKKLKDGNKDPLKENWTLVCTTYASMGLNLSFRNGFCRTFSCTVFLQLAGRINRNGEYDNAGLWAFTLNDAKVPENKGLKLSREVWTEMIQEGIDGDPLKSFSPSQLATYAFREECKRSFGTASKQSELLSAERSFQFEELAQKFKIIPEEQEIMAITDLEILKNTMTGNKKEVRDLLQKKSVSIYKSLADEMQLAAVEEFPELRYLPPEKYDSELLGYLKGWVTENLE</sequence>
<keyword evidence="7" id="KW-0540">Nuclease</keyword>
<dbReference type="Gene3D" id="1.10.3210.30">
    <property type="match status" value="1"/>
</dbReference>
<comment type="similarity">
    <text evidence="2">In the central section; belongs to the CRISPR-associated helicase Cas3 family.</text>
</comment>
<accession>A0A7G5MYQ5</accession>
<dbReference type="GO" id="GO:0004519">
    <property type="term" value="F:endonuclease activity"/>
    <property type="evidence" value="ECO:0007669"/>
    <property type="project" value="UniProtKB-KW"/>
</dbReference>
<dbReference type="InterPro" id="IPR038257">
    <property type="entry name" value="CRISPR-assoc_Cas3_HD_sf"/>
</dbReference>
<protein>
    <submittedName>
        <fullName evidence="7">CRISPR-associated endonuclease Cas3</fullName>
    </submittedName>
</protein>
<name>A0A7G5MYQ5_9FIRM</name>
<keyword evidence="3" id="KW-0479">Metal-binding</keyword>
<evidence type="ECO:0000256" key="3">
    <source>
        <dbReference type="ARBA" id="ARBA00022723"/>
    </source>
</evidence>
<dbReference type="GO" id="GO:0051607">
    <property type="term" value="P:defense response to virus"/>
    <property type="evidence" value="ECO:0007669"/>
    <property type="project" value="UniProtKB-KW"/>
</dbReference>
<dbReference type="CDD" id="cd09641">
    <property type="entry name" value="Cas3''_I"/>
    <property type="match status" value="1"/>
</dbReference>
<organism evidence="7 8">
    <name type="scientific">Blautia producta</name>
    <dbReference type="NCBI Taxonomy" id="33035"/>
    <lineage>
        <taxon>Bacteria</taxon>
        <taxon>Bacillati</taxon>
        <taxon>Bacillota</taxon>
        <taxon>Clostridia</taxon>
        <taxon>Lachnospirales</taxon>
        <taxon>Lachnospiraceae</taxon>
        <taxon>Blautia</taxon>
    </lineage>
</organism>
<feature type="domain" description="HD Cas3-type" evidence="6">
    <location>
        <begin position="10"/>
        <end position="186"/>
    </location>
</feature>
<dbReference type="GeneID" id="75054881"/>
<dbReference type="SUPFAM" id="SSF109604">
    <property type="entry name" value="HD-domain/PDEase-like"/>
    <property type="match status" value="1"/>
</dbReference>
<dbReference type="GO" id="GO:0046872">
    <property type="term" value="F:metal ion binding"/>
    <property type="evidence" value="ECO:0007669"/>
    <property type="project" value="UniProtKB-KW"/>
</dbReference>
<dbReference type="AlphaFoldDB" id="A0A7G5MYQ5"/>
<dbReference type="InterPro" id="IPR027417">
    <property type="entry name" value="P-loop_NTPase"/>
</dbReference>
<evidence type="ECO:0000256" key="4">
    <source>
        <dbReference type="ARBA" id="ARBA00022801"/>
    </source>
</evidence>
<evidence type="ECO:0000256" key="2">
    <source>
        <dbReference type="ARBA" id="ARBA00009046"/>
    </source>
</evidence>
<dbReference type="InterPro" id="IPR006483">
    <property type="entry name" value="CRISPR-assoc_Cas3_HD"/>
</dbReference>
<keyword evidence="4" id="KW-0378">Hydrolase</keyword>
<dbReference type="GO" id="GO:0003676">
    <property type="term" value="F:nucleic acid binding"/>
    <property type="evidence" value="ECO:0007669"/>
    <property type="project" value="InterPro"/>
</dbReference>
<dbReference type="EMBL" id="CP039126">
    <property type="protein sequence ID" value="QMW79748.1"/>
    <property type="molecule type" value="Genomic_DNA"/>
</dbReference>
<dbReference type="InterPro" id="IPR011545">
    <property type="entry name" value="DEAD/DEAH_box_helicase_dom"/>
</dbReference>
<dbReference type="InterPro" id="IPR006674">
    <property type="entry name" value="HD_domain"/>
</dbReference>
<gene>
    <name evidence="7" type="ORF">E5259_20275</name>
</gene>
<evidence type="ECO:0000313" key="8">
    <source>
        <dbReference type="Proteomes" id="UP000515789"/>
    </source>
</evidence>